<evidence type="ECO:0000313" key="3">
    <source>
        <dbReference type="EMBL" id="MFD2706911.1"/>
    </source>
</evidence>
<dbReference type="InterPro" id="IPR043128">
    <property type="entry name" value="Rev_trsase/Diguanyl_cyclase"/>
</dbReference>
<dbReference type="RefSeq" id="WP_380714212.1">
    <property type="nucleotide sequence ID" value="NZ_JBHUML010000005.1"/>
</dbReference>
<accession>A0ABW5T4H1</accession>
<feature type="transmembrane region" description="Helical" evidence="1">
    <location>
        <begin position="104"/>
        <end position="124"/>
    </location>
</feature>
<keyword evidence="1" id="KW-1133">Transmembrane helix</keyword>
<gene>
    <name evidence="3" type="ORF">ACFSUB_15725</name>
</gene>
<keyword evidence="1" id="KW-0812">Transmembrane</keyword>
<dbReference type="SUPFAM" id="SSF55073">
    <property type="entry name" value="Nucleotide cyclase"/>
    <property type="match status" value="1"/>
</dbReference>
<dbReference type="InterPro" id="IPR000160">
    <property type="entry name" value="GGDEF_dom"/>
</dbReference>
<dbReference type="EMBL" id="JBHUML010000005">
    <property type="protein sequence ID" value="MFD2706911.1"/>
    <property type="molecule type" value="Genomic_DNA"/>
</dbReference>
<protein>
    <submittedName>
        <fullName evidence="3">GGDEF domain-containing protein</fullName>
    </submittedName>
</protein>
<feature type="transmembrane region" description="Helical" evidence="1">
    <location>
        <begin position="25"/>
        <end position="46"/>
    </location>
</feature>
<feature type="transmembrane region" description="Helical" evidence="1">
    <location>
        <begin position="52"/>
        <end position="71"/>
    </location>
</feature>
<organism evidence="3 4">
    <name type="scientific">Salibacterium lacus</name>
    <dbReference type="NCBI Taxonomy" id="1898109"/>
    <lineage>
        <taxon>Bacteria</taxon>
        <taxon>Bacillati</taxon>
        <taxon>Bacillota</taxon>
        <taxon>Bacilli</taxon>
        <taxon>Bacillales</taxon>
        <taxon>Bacillaceae</taxon>
    </lineage>
</organism>
<dbReference type="CDD" id="cd01949">
    <property type="entry name" value="GGDEF"/>
    <property type="match status" value="1"/>
</dbReference>
<dbReference type="NCBIfam" id="TIGR00254">
    <property type="entry name" value="GGDEF"/>
    <property type="match status" value="1"/>
</dbReference>
<dbReference type="Gene3D" id="3.30.70.270">
    <property type="match status" value="1"/>
</dbReference>
<dbReference type="PANTHER" id="PTHR45138:SF9">
    <property type="entry name" value="DIGUANYLATE CYCLASE DGCM-RELATED"/>
    <property type="match status" value="1"/>
</dbReference>
<dbReference type="Proteomes" id="UP001597520">
    <property type="component" value="Unassembled WGS sequence"/>
</dbReference>
<dbReference type="InterPro" id="IPR050469">
    <property type="entry name" value="Diguanylate_Cyclase"/>
</dbReference>
<keyword evidence="4" id="KW-1185">Reference proteome</keyword>
<name>A0ABW5T4H1_9BACI</name>
<reference evidence="4" key="1">
    <citation type="journal article" date="2019" name="Int. J. Syst. Evol. Microbiol.">
        <title>The Global Catalogue of Microorganisms (GCM) 10K type strain sequencing project: providing services to taxonomists for standard genome sequencing and annotation.</title>
        <authorList>
            <consortium name="The Broad Institute Genomics Platform"/>
            <consortium name="The Broad Institute Genome Sequencing Center for Infectious Disease"/>
            <person name="Wu L."/>
            <person name="Ma J."/>
        </authorList>
    </citation>
    <scope>NUCLEOTIDE SEQUENCE [LARGE SCALE GENOMIC DNA]</scope>
    <source>
        <strain evidence="4">KCTC 33792</strain>
    </source>
</reference>
<dbReference type="SMART" id="SM00267">
    <property type="entry name" value="GGDEF"/>
    <property type="match status" value="1"/>
</dbReference>
<dbReference type="PANTHER" id="PTHR45138">
    <property type="entry name" value="REGULATORY COMPONENTS OF SENSORY TRANSDUCTION SYSTEM"/>
    <property type="match status" value="1"/>
</dbReference>
<feature type="transmembrane region" description="Helical" evidence="1">
    <location>
        <begin position="78"/>
        <end position="98"/>
    </location>
</feature>
<evidence type="ECO:0000256" key="1">
    <source>
        <dbReference type="SAM" id="Phobius"/>
    </source>
</evidence>
<feature type="transmembrane region" description="Helical" evidence="1">
    <location>
        <begin position="129"/>
        <end position="147"/>
    </location>
</feature>
<dbReference type="InterPro" id="IPR029787">
    <property type="entry name" value="Nucleotide_cyclase"/>
</dbReference>
<dbReference type="Pfam" id="PF00990">
    <property type="entry name" value="GGDEF"/>
    <property type="match status" value="1"/>
</dbReference>
<dbReference type="PROSITE" id="PS50887">
    <property type="entry name" value="GGDEF"/>
    <property type="match status" value="1"/>
</dbReference>
<evidence type="ECO:0000259" key="2">
    <source>
        <dbReference type="PROSITE" id="PS50887"/>
    </source>
</evidence>
<sequence length="332" mass="36825">MTTYKWNTPGILYIVQFLQTRSQIAFLYILYGIFAAVMILDSVVLIDVSLSVVGAWGAFVGGGAVVLHYVFKQQRTGLLSIYLLLCMVWWSSAVLWSGGLSSPLFYYAQVVLLLYALSCSLLLLTAGAVFYSLTTIGSLLFYSVGTNNVVEPLSMIVVHLLTLAAGFFLLYAVEHYQQMWKHWKYRANTDYLTELYNREGFMERWDHTAPISGIFGVLDLDDFKTVNDQYGHEAGDVIIQRAGAALSNVVDDKGAAGRIGGDEFVMFLPADMSVEEAEAAVEHAISSAGTDLDAFAGASVGFVPYHKYTHDFQMLYSAADRKMYEKKAASFR</sequence>
<comment type="caution">
    <text evidence="3">The sequence shown here is derived from an EMBL/GenBank/DDBJ whole genome shotgun (WGS) entry which is preliminary data.</text>
</comment>
<proteinExistence type="predicted"/>
<feature type="domain" description="GGDEF" evidence="2">
    <location>
        <begin position="211"/>
        <end position="332"/>
    </location>
</feature>
<feature type="transmembrane region" description="Helical" evidence="1">
    <location>
        <begin position="153"/>
        <end position="173"/>
    </location>
</feature>
<keyword evidence="1" id="KW-0472">Membrane</keyword>
<evidence type="ECO:0000313" key="4">
    <source>
        <dbReference type="Proteomes" id="UP001597520"/>
    </source>
</evidence>